<evidence type="ECO:0000256" key="1">
    <source>
        <dbReference type="ARBA" id="ARBA00001971"/>
    </source>
</evidence>
<dbReference type="GO" id="GO:0004497">
    <property type="term" value="F:monooxygenase activity"/>
    <property type="evidence" value="ECO:0007669"/>
    <property type="project" value="UniProtKB-KW"/>
</dbReference>
<dbReference type="Proteomes" id="UP000829685">
    <property type="component" value="Unassembled WGS sequence"/>
</dbReference>
<dbReference type="PANTHER" id="PTHR24305:SF166">
    <property type="entry name" value="CYTOCHROME P450 12A4, MITOCHONDRIAL-RELATED"/>
    <property type="match status" value="1"/>
</dbReference>
<dbReference type="InterPro" id="IPR001128">
    <property type="entry name" value="Cyt_P450"/>
</dbReference>
<sequence length="382" mass="42452">MFSMLDAASHMARRRIISSVYAKSNLISGPSSVTRSTNEIIGRDLVKHISEQARSGTVVGIVQLYARMMVDATSAFIFGMDGRSNYLHDETAWKLLAKSFGDRSQGVFLPQELPVLNNLAQRLGFKSGTGLDLVDAWCLDKCRDVEARAIAGQLEEGEASVWRSLDNAIARSKKDLDRDMRRRLVASEIMDHIVAAFDTSSIALNYSTYQLSRPCNRHIQDALREELRSLHGQDKDGQENSLPPLKSLDGLPLLSAILMETLRLHQPVPGPQPRVSHAGATLEGVGTLPSGVQVSANALCLHRNEDVFPNPNEWTPHRWMKEGAKDDERLKEMNRWFWAFGSGGRMCIGNHFAILHMKAALAAIYSRFATEIVDDSGIEQLE</sequence>
<comment type="similarity">
    <text evidence="2 8">Belongs to the cytochrome P450 family.</text>
</comment>
<dbReference type="PRINTS" id="PR00385">
    <property type="entry name" value="P450"/>
</dbReference>
<comment type="cofactor">
    <cofactor evidence="1 7">
        <name>heme</name>
        <dbReference type="ChEBI" id="CHEBI:30413"/>
    </cofactor>
</comment>
<evidence type="ECO:0000256" key="6">
    <source>
        <dbReference type="ARBA" id="ARBA00023033"/>
    </source>
</evidence>
<organism evidence="9 10">
    <name type="scientific">Neoarthrinium moseri</name>
    <dbReference type="NCBI Taxonomy" id="1658444"/>
    <lineage>
        <taxon>Eukaryota</taxon>
        <taxon>Fungi</taxon>
        <taxon>Dikarya</taxon>
        <taxon>Ascomycota</taxon>
        <taxon>Pezizomycotina</taxon>
        <taxon>Sordariomycetes</taxon>
        <taxon>Xylariomycetidae</taxon>
        <taxon>Amphisphaeriales</taxon>
        <taxon>Apiosporaceae</taxon>
        <taxon>Neoarthrinium</taxon>
    </lineage>
</organism>
<evidence type="ECO:0000256" key="8">
    <source>
        <dbReference type="RuleBase" id="RU000461"/>
    </source>
</evidence>
<dbReference type="AlphaFoldDB" id="A0A9P9WBW9"/>
<name>A0A9P9WBW9_9PEZI</name>
<dbReference type="Pfam" id="PF00067">
    <property type="entry name" value="p450"/>
    <property type="match status" value="1"/>
</dbReference>
<dbReference type="InterPro" id="IPR050121">
    <property type="entry name" value="Cytochrome_P450_monoxygenase"/>
</dbReference>
<gene>
    <name evidence="9" type="ORF">JX265_011610</name>
</gene>
<dbReference type="EMBL" id="JAFIMR010000044">
    <property type="protein sequence ID" value="KAI1856363.1"/>
    <property type="molecule type" value="Genomic_DNA"/>
</dbReference>
<dbReference type="SUPFAM" id="SSF48264">
    <property type="entry name" value="Cytochrome P450"/>
    <property type="match status" value="1"/>
</dbReference>
<dbReference type="PRINTS" id="PR00465">
    <property type="entry name" value="EP450IV"/>
</dbReference>
<evidence type="ECO:0000256" key="3">
    <source>
        <dbReference type="ARBA" id="ARBA00022617"/>
    </source>
</evidence>
<dbReference type="PROSITE" id="PS00086">
    <property type="entry name" value="CYTOCHROME_P450"/>
    <property type="match status" value="1"/>
</dbReference>
<dbReference type="GO" id="GO:0016705">
    <property type="term" value="F:oxidoreductase activity, acting on paired donors, with incorporation or reduction of molecular oxygen"/>
    <property type="evidence" value="ECO:0007669"/>
    <property type="project" value="InterPro"/>
</dbReference>
<dbReference type="GO" id="GO:0005506">
    <property type="term" value="F:iron ion binding"/>
    <property type="evidence" value="ECO:0007669"/>
    <property type="project" value="InterPro"/>
</dbReference>
<comment type="caution">
    <text evidence="9">The sequence shown here is derived from an EMBL/GenBank/DDBJ whole genome shotgun (WGS) entry which is preliminary data.</text>
</comment>
<dbReference type="InterPro" id="IPR002403">
    <property type="entry name" value="Cyt_P450_E_grp-IV"/>
</dbReference>
<keyword evidence="4 7" id="KW-0479">Metal-binding</keyword>
<accession>A0A9P9WBW9</accession>
<evidence type="ECO:0000313" key="9">
    <source>
        <dbReference type="EMBL" id="KAI1856363.1"/>
    </source>
</evidence>
<keyword evidence="6 8" id="KW-0503">Monooxygenase</keyword>
<dbReference type="GO" id="GO:0020037">
    <property type="term" value="F:heme binding"/>
    <property type="evidence" value="ECO:0007669"/>
    <property type="project" value="InterPro"/>
</dbReference>
<proteinExistence type="inferred from homology"/>
<dbReference type="InterPro" id="IPR036396">
    <property type="entry name" value="Cyt_P450_sf"/>
</dbReference>
<evidence type="ECO:0000256" key="7">
    <source>
        <dbReference type="PIRSR" id="PIRSR602403-1"/>
    </source>
</evidence>
<keyword evidence="8" id="KW-0560">Oxidoreductase</keyword>
<evidence type="ECO:0000256" key="5">
    <source>
        <dbReference type="ARBA" id="ARBA00023004"/>
    </source>
</evidence>
<dbReference type="PANTHER" id="PTHR24305">
    <property type="entry name" value="CYTOCHROME P450"/>
    <property type="match status" value="1"/>
</dbReference>
<evidence type="ECO:0000313" key="10">
    <source>
        <dbReference type="Proteomes" id="UP000829685"/>
    </source>
</evidence>
<keyword evidence="3 7" id="KW-0349">Heme</keyword>
<evidence type="ECO:0008006" key="11">
    <source>
        <dbReference type="Google" id="ProtNLM"/>
    </source>
</evidence>
<reference evidence="9" key="1">
    <citation type="submission" date="2021-03" db="EMBL/GenBank/DDBJ databases">
        <title>Revisited historic fungal species revealed as producer of novel bioactive compounds through whole genome sequencing and comparative genomics.</title>
        <authorList>
            <person name="Vignolle G.A."/>
            <person name="Hochenegger N."/>
            <person name="Mach R.L."/>
            <person name="Mach-Aigner A.R."/>
            <person name="Javad Rahimi M."/>
            <person name="Salim K.A."/>
            <person name="Chan C.M."/>
            <person name="Lim L.B.L."/>
            <person name="Cai F."/>
            <person name="Druzhinina I.S."/>
            <person name="U'Ren J.M."/>
            <person name="Derntl C."/>
        </authorList>
    </citation>
    <scope>NUCLEOTIDE SEQUENCE</scope>
    <source>
        <strain evidence="9">TUCIM 5799</strain>
    </source>
</reference>
<evidence type="ECO:0000256" key="4">
    <source>
        <dbReference type="ARBA" id="ARBA00022723"/>
    </source>
</evidence>
<feature type="binding site" description="axial binding residue" evidence="7">
    <location>
        <position position="347"/>
    </location>
    <ligand>
        <name>heme</name>
        <dbReference type="ChEBI" id="CHEBI:30413"/>
    </ligand>
    <ligandPart>
        <name>Fe</name>
        <dbReference type="ChEBI" id="CHEBI:18248"/>
    </ligandPart>
</feature>
<protein>
    <recommendedName>
        <fullName evidence="11">Cytochrome P450</fullName>
    </recommendedName>
</protein>
<keyword evidence="5 7" id="KW-0408">Iron</keyword>
<evidence type="ECO:0000256" key="2">
    <source>
        <dbReference type="ARBA" id="ARBA00010617"/>
    </source>
</evidence>
<dbReference type="Gene3D" id="1.10.630.10">
    <property type="entry name" value="Cytochrome P450"/>
    <property type="match status" value="1"/>
</dbReference>
<dbReference type="InterPro" id="IPR017972">
    <property type="entry name" value="Cyt_P450_CS"/>
</dbReference>
<keyword evidence="10" id="KW-1185">Reference proteome</keyword>